<dbReference type="Pfam" id="PF03841">
    <property type="entry name" value="SelA"/>
    <property type="match status" value="1"/>
</dbReference>
<dbReference type="InterPro" id="IPR015424">
    <property type="entry name" value="PyrdxlP-dep_Trfase"/>
</dbReference>
<evidence type="ECO:0000313" key="12">
    <source>
        <dbReference type="Proteomes" id="UP000242329"/>
    </source>
</evidence>
<dbReference type="GO" id="GO:0005737">
    <property type="term" value="C:cytoplasm"/>
    <property type="evidence" value="ECO:0007669"/>
    <property type="project" value="UniProtKB-SubCell"/>
</dbReference>
<dbReference type="UniPathway" id="UPA00906">
    <property type="reaction ID" value="UER00896"/>
</dbReference>
<keyword evidence="6 8" id="KW-0711">Selenium</keyword>
<dbReference type="Gene3D" id="3.40.640.10">
    <property type="entry name" value="Type I PLP-dependent aspartate aminotransferase-like (Major domain)"/>
    <property type="match status" value="1"/>
</dbReference>
<comment type="function">
    <text evidence="8">Converts seryl-tRNA(Sec) to selenocysteinyl-tRNA(Sec) required for selenoprotein biosynthesis.</text>
</comment>
<dbReference type="PANTHER" id="PTHR32328">
    <property type="entry name" value="L-SERYL-TRNA(SEC) SELENIUM TRANSFERASE"/>
    <property type="match status" value="1"/>
</dbReference>
<dbReference type="InterPro" id="IPR015421">
    <property type="entry name" value="PyrdxlP-dep_Trfase_major"/>
</dbReference>
<feature type="modified residue" description="N6-(pyridoxal phosphate)lysine" evidence="8 9">
    <location>
        <position position="293"/>
    </location>
</feature>
<dbReference type="SUPFAM" id="SSF53383">
    <property type="entry name" value="PLP-dependent transferases"/>
    <property type="match status" value="1"/>
</dbReference>
<proteinExistence type="inferred from homology"/>
<comment type="pathway">
    <text evidence="8">Aminoacyl-tRNA biosynthesis; selenocysteinyl-tRNA(Sec) biosynthesis; selenocysteinyl-tRNA(Sec) from L-seryl-tRNA(Sec) (bacterial route): step 1/1.</text>
</comment>
<comment type="subcellular location">
    <subcellularLocation>
        <location evidence="8">Cytoplasm</location>
    </subcellularLocation>
</comment>
<evidence type="ECO:0000313" key="11">
    <source>
        <dbReference type="EMBL" id="SHH18113.1"/>
    </source>
</evidence>
<dbReference type="AlphaFoldDB" id="A0A1M5QX28"/>
<accession>A0A1M5QX28</accession>
<feature type="domain" description="L-seryl-tRNA selenium transferase N-terminal" evidence="10">
    <location>
        <begin position="4"/>
        <end position="43"/>
    </location>
</feature>
<comment type="similarity">
    <text evidence="7 8">Belongs to the SelA family.</text>
</comment>
<dbReference type="EC" id="2.9.1.1" evidence="8"/>
<dbReference type="GO" id="GO:0001514">
    <property type="term" value="P:selenocysteine incorporation"/>
    <property type="evidence" value="ECO:0007669"/>
    <property type="project" value="UniProtKB-UniRule"/>
</dbReference>
<dbReference type="InterPro" id="IPR018319">
    <property type="entry name" value="SelA-like"/>
</dbReference>
<keyword evidence="4 8" id="KW-0663">Pyridoxal phosphate</keyword>
<keyword evidence="2 8" id="KW-0963">Cytoplasm</keyword>
<dbReference type="RefSeq" id="WP_073093160.1">
    <property type="nucleotide sequence ID" value="NZ_FQWY01000039.1"/>
</dbReference>
<dbReference type="GO" id="GO:0004125">
    <property type="term" value="F:L-seryl-tRNA(Sec) selenium transferase activity"/>
    <property type="evidence" value="ECO:0007669"/>
    <property type="project" value="UniProtKB-UniRule"/>
</dbReference>
<dbReference type="Pfam" id="PF12390">
    <property type="entry name" value="Se-cys_synth_N"/>
    <property type="match status" value="1"/>
</dbReference>
<dbReference type="HAMAP" id="MF_00423">
    <property type="entry name" value="SelA"/>
    <property type="match status" value="1"/>
</dbReference>
<evidence type="ECO:0000256" key="3">
    <source>
        <dbReference type="ARBA" id="ARBA00022679"/>
    </source>
</evidence>
<evidence type="ECO:0000256" key="5">
    <source>
        <dbReference type="ARBA" id="ARBA00022917"/>
    </source>
</evidence>
<dbReference type="PANTHER" id="PTHR32328:SF0">
    <property type="entry name" value="L-SERYL-TRNA(SEC) SELENIUM TRANSFERASE"/>
    <property type="match status" value="1"/>
</dbReference>
<dbReference type="InterPro" id="IPR025862">
    <property type="entry name" value="SelA_trans_N_dom"/>
</dbReference>
<evidence type="ECO:0000256" key="1">
    <source>
        <dbReference type="ARBA" id="ARBA00001933"/>
    </source>
</evidence>
<dbReference type="InterPro" id="IPR004534">
    <property type="entry name" value="SelA_trans"/>
</dbReference>
<evidence type="ECO:0000256" key="6">
    <source>
        <dbReference type="ARBA" id="ARBA00023266"/>
    </source>
</evidence>
<keyword evidence="12" id="KW-1185">Reference proteome</keyword>
<organism evidence="11 12">
    <name type="scientific">Thermosyntropha lipolytica DSM 11003</name>
    <dbReference type="NCBI Taxonomy" id="1123382"/>
    <lineage>
        <taxon>Bacteria</taxon>
        <taxon>Bacillati</taxon>
        <taxon>Bacillota</taxon>
        <taxon>Clostridia</taxon>
        <taxon>Eubacteriales</taxon>
        <taxon>Syntrophomonadaceae</taxon>
        <taxon>Thermosyntropha</taxon>
    </lineage>
</organism>
<evidence type="ECO:0000259" key="10">
    <source>
        <dbReference type="Pfam" id="PF12390"/>
    </source>
</evidence>
<sequence>MINLKKIPPVDEILQYRELESFFKVYNRDFVVGVVRQALERIRQYLKNVNEEWSREELVERIIEEIRQVSEEEASGTLRKVINGTGVVLHTNMGRAPLGRRALHNMQEMAVNYNNLEFDLEKGERGSRYFHVEELLRKLTGAEAALVVNNNAAAVLLGLNTLAKGREVIVSRGQLVEIGGAFRIPEVMKLSGAKLVEVGTTNKTYIRDFAEAINENTALLFAAHTSNYKIIGFSQEVELSELVKLGREKGLPVMQDLGSGVLCDLSPWGLKDEPTVQQCIKAGADIVTFSGDKLLGGPQAGIIVGKKEYVEAMKKNQLTRALRVDKLTISALEGTLLEYWCGNPYRDIPVINMLTLSREELRERAEKLKELLVSRFEGDKQVKKIEMVQLEDMVGGGAYPATLLPGYGVEIELADLKIDKISSALRRGRPALVTRVKEDRLLISVRTLLEEDYPLVAELLYKAVYHA</sequence>
<reference evidence="12" key="1">
    <citation type="submission" date="2016-11" db="EMBL/GenBank/DDBJ databases">
        <authorList>
            <person name="Varghese N."/>
            <person name="Submissions S."/>
        </authorList>
    </citation>
    <scope>NUCLEOTIDE SEQUENCE [LARGE SCALE GENOMIC DNA]</scope>
    <source>
        <strain evidence="12">DSM 11003</strain>
    </source>
</reference>
<dbReference type="Gene3D" id="3.90.1150.180">
    <property type="match status" value="1"/>
</dbReference>
<comment type="cofactor">
    <cofactor evidence="1 8 9">
        <name>pyridoxal 5'-phosphate</name>
        <dbReference type="ChEBI" id="CHEBI:597326"/>
    </cofactor>
</comment>
<dbReference type="Proteomes" id="UP000242329">
    <property type="component" value="Unassembled WGS sequence"/>
</dbReference>
<protein>
    <recommendedName>
        <fullName evidence="8">L-seryl-tRNA(Sec) selenium transferase</fullName>
        <ecNumber evidence="8">2.9.1.1</ecNumber>
    </recommendedName>
    <alternativeName>
        <fullName evidence="8">Selenocysteine synthase</fullName>
        <shortName evidence="8">Sec synthase</shortName>
    </alternativeName>
    <alternativeName>
        <fullName evidence="8">Selenocysteinyl-tRNA(Sec) synthase</fullName>
    </alternativeName>
</protein>
<gene>
    <name evidence="8" type="primary">selA</name>
    <name evidence="11" type="ORF">SAMN02745221_01865</name>
</gene>
<comment type="catalytic activity">
    <reaction evidence="8">
        <text>L-seryl-tRNA(Sec) + selenophosphate + H(+) = L-selenocysteinyl-tRNA(Sec) + phosphate</text>
        <dbReference type="Rhea" id="RHEA:22728"/>
        <dbReference type="Rhea" id="RHEA-COMP:9742"/>
        <dbReference type="Rhea" id="RHEA-COMP:9743"/>
        <dbReference type="ChEBI" id="CHEBI:15378"/>
        <dbReference type="ChEBI" id="CHEBI:16144"/>
        <dbReference type="ChEBI" id="CHEBI:43474"/>
        <dbReference type="ChEBI" id="CHEBI:78533"/>
        <dbReference type="ChEBI" id="CHEBI:78573"/>
        <dbReference type="EC" id="2.9.1.1"/>
    </reaction>
</comment>
<dbReference type="EMBL" id="FQWY01000039">
    <property type="protein sequence ID" value="SHH18113.1"/>
    <property type="molecule type" value="Genomic_DNA"/>
</dbReference>
<keyword evidence="3 8" id="KW-0808">Transferase</keyword>
<evidence type="ECO:0000256" key="8">
    <source>
        <dbReference type="HAMAP-Rule" id="MF_00423"/>
    </source>
</evidence>
<evidence type="ECO:0000256" key="9">
    <source>
        <dbReference type="PIRSR" id="PIRSR618319-50"/>
    </source>
</evidence>
<dbReference type="STRING" id="1123382.SAMN02745221_01865"/>
<dbReference type="OrthoDB" id="9787096at2"/>
<dbReference type="GO" id="GO:0001717">
    <property type="term" value="P:conversion of seryl-tRNAsec to selenocys-tRNAsec"/>
    <property type="evidence" value="ECO:0007669"/>
    <property type="project" value="UniProtKB-UniRule"/>
</dbReference>
<evidence type="ECO:0000256" key="4">
    <source>
        <dbReference type="ARBA" id="ARBA00022898"/>
    </source>
</evidence>
<evidence type="ECO:0000256" key="7">
    <source>
        <dbReference type="ARBA" id="ARBA00044507"/>
    </source>
</evidence>
<keyword evidence="5 8" id="KW-0648">Protein biosynthesis</keyword>
<evidence type="ECO:0000256" key="2">
    <source>
        <dbReference type="ARBA" id="ARBA00022490"/>
    </source>
</evidence>
<name>A0A1M5QX28_9FIRM</name>
<dbReference type="NCBIfam" id="TIGR00474">
    <property type="entry name" value="selA"/>
    <property type="match status" value="1"/>
</dbReference>